<keyword evidence="1" id="KW-0472">Membrane</keyword>
<dbReference type="EMBL" id="JMCC02000037">
    <property type="protein sequence ID" value="KIG16483.1"/>
    <property type="molecule type" value="Genomic_DNA"/>
</dbReference>
<accession>A0A0C1ZZ17</accession>
<reference evidence="2 3" key="1">
    <citation type="submission" date="2014-12" db="EMBL/GenBank/DDBJ databases">
        <title>Genome assembly of Enhygromyxa salina DSM 15201.</title>
        <authorList>
            <person name="Sharma G."/>
            <person name="Subramanian S."/>
        </authorList>
    </citation>
    <scope>NUCLEOTIDE SEQUENCE [LARGE SCALE GENOMIC DNA]</scope>
    <source>
        <strain evidence="2 3">DSM 15201</strain>
    </source>
</reference>
<dbReference type="AlphaFoldDB" id="A0A0C1ZZ17"/>
<proteinExistence type="predicted"/>
<sequence>MDGSPVAAAALIYVNPNLNCGAIPTPSGRVIAPTTHLVQMSWADLLFGFLSGLLDFAIQVALSWIIGKISKRISGFLNRHFGAQILTKYQARKILRNLGLLAPSGGRNAQYRILVAFSEVMNERTGEIFDLIVNNTIGFGVGGPMGADAGDFGFWTPGGAVTEWAQGGLENLYYGSAEGPAAVASTSVPALAPTVTPEPPVYSPAVESYFEQGGIEEFPCRP</sequence>
<organism evidence="2 3">
    <name type="scientific">Enhygromyxa salina</name>
    <dbReference type="NCBI Taxonomy" id="215803"/>
    <lineage>
        <taxon>Bacteria</taxon>
        <taxon>Pseudomonadati</taxon>
        <taxon>Myxococcota</taxon>
        <taxon>Polyangia</taxon>
        <taxon>Nannocystales</taxon>
        <taxon>Nannocystaceae</taxon>
        <taxon>Enhygromyxa</taxon>
    </lineage>
</organism>
<dbReference type="Proteomes" id="UP000031599">
    <property type="component" value="Unassembled WGS sequence"/>
</dbReference>
<protein>
    <submittedName>
        <fullName evidence="2">Uncharacterized protein</fullName>
    </submittedName>
</protein>
<keyword evidence="1" id="KW-1133">Transmembrane helix</keyword>
<keyword evidence="1" id="KW-0812">Transmembrane</keyword>
<evidence type="ECO:0000313" key="3">
    <source>
        <dbReference type="Proteomes" id="UP000031599"/>
    </source>
</evidence>
<feature type="transmembrane region" description="Helical" evidence="1">
    <location>
        <begin position="45"/>
        <end position="66"/>
    </location>
</feature>
<gene>
    <name evidence="2" type="ORF">DB30_04396</name>
</gene>
<name>A0A0C1ZZ17_9BACT</name>
<evidence type="ECO:0000256" key="1">
    <source>
        <dbReference type="SAM" id="Phobius"/>
    </source>
</evidence>
<comment type="caution">
    <text evidence="2">The sequence shown here is derived from an EMBL/GenBank/DDBJ whole genome shotgun (WGS) entry which is preliminary data.</text>
</comment>
<evidence type="ECO:0000313" key="2">
    <source>
        <dbReference type="EMBL" id="KIG16483.1"/>
    </source>
</evidence>